<accession>A0A1X2H962</accession>
<evidence type="ECO:0000313" key="1">
    <source>
        <dbReference type="EMBL" id="ORY95188.1"/>
    </source>
</evidence>
<organism evidence="1 2">
    <name type="scientific">Absidia repens</name>
    <dbReference type="NCBI Taxonomy" id="90262"/>
    <lineage>
        <taxon>Eukaryota</taxon>
        <taxon>Fungi</taxon>
        <taxon>Fungi incertae sedis</taxon>
        <taxon>Mucoromycota</taxon>
        <taxon>Mucoromycotina</taxon>
        <taxon>Mucoromycetes</taxon>
        <taxon>Mucorales</taxon>
        <taxon>Cunninghamellaceae</taxon>
        <taxon>Absidia</taxon>
    </lineage>
</organism>
<proteinExistence type="predicted"/>
<evidence type="ECO:0000313" key="2">
    <source>
        <dbReference type="Proteomes" id="UP000193560"/>
    </source>
</evidence>
<comment type="caution">
    <text evidence="1">The sequence shown here is derived from an EMBL/GenBank/DDBJ whole genome shotgun (WGS) entry which is preliminary data.</text>
</comment>
<dbReference type="OrthoDB" id="10257471at2759"/>
<keyword evidence="2" id="KW-1185">Reference proteome</keyword>
<dbReference type="EMBL" id="MCGE01000080">
    <property type="protein sequence ID" value="ORY95188.1"/>
    <property type="molecule type" value="Genomic_DNA"/>
</dbReference>
<dbReference type="Gene3D" id="3.80.10.10">
    <property type="entry name" value="Ribonuclease Inhibitor"/>
    <property type="match status" value="1"/>
</dbReference>
<sequence length="71" mass="7750">MAMSLPNLHELHLLRVKGISADGVRQLIRHCLGLKVVCLAKCDSIVLGDLLPGGSSTFFFTLKETTLAMIR</sequence>
<dbReference type="Proteomes" id="UP000193560">
    <property type="component" value="Unassembled WGS sequence"/>
</dbReference>
<dbReference type="AlphaFoldDB" id="A0A1X2H962"/>
<gene>
    <name evidence="1" type="ORF">BCR42DRAFT_430641</name>
</gene>
<dbReference type="InterPro" id="IPR032675">
    <property type="entry name" value="LRR_dom_sf"/>
</dbReference>
<reference evidence="1 2" key="1">
    <citation type="submission" date="2016-07" db="EMBL/GenBank/DDBJ databases">
        <title>Pervasive Adenine N6-methylation of Active Genes in Fungi.</title>
        <authorList>
            <consortium name="DOE Joint Genome Institute"/>
            <person name="Mondo S.J."/>
            <person name="Dannebaum R.O."/>
            <person name="Kuo R.C."/>
            <person name="Labutti K."/>
            <person name="Haridas S."/>
            <person name="Kuo A."/>
            <person name="Salamov A."/>
            <person name="Ahrendt S.R."/>
            <person name="Lipzen A."/>
            <person name="Sullivan W."/>
            <person name="Andreopoulos W.B."/>
            <person name="Clum A."/>
            <person name="Lindquist E."/>
            <person name="Daum C."/>
            <person name="Ramamoorthy G.K."/>
            <person name="Gryganskyi A."/>
            <person name="Culley D."/>
            <person name="Magnuson J.K."/>
            <person name="James T.Y."/>
            <person name="O'Malley M.A."/>
            <person name="Stajich J.E."/>
            <person name="Spatafora J.W."/>
            <person name="Visel A."/>
            <person name="Grigoriev I.V."/>
        </authorList>
    </citation>
    <scope>NUCLEOTIDE SEQUENCE [LARGE SCALE GENOMIC DNA]</scope>
    <source>
        <strain evidence="1 2">NRRL 1336</strain>
    </source>
</reference>
<protein>
    <submittedName>
        <fullName evidence="1">Uncharacterized protein</fullName>
    </submittedName>
</protein>
<name>A0A1X2H962_9FUNG</name>